<feature type="binding site" evidence="5">
    <location>
        <begin position="11"/>
        <end position="16"/>
    </location>
    <ligand>
        <name>ATP</name>
        <dbReference type="ChEBI" id="CHEBI:30616"/>
    </ligand>
</feature>
<evidence type="ECO:0000256" key="3">
    <source>
        <dbReference type="ARBA" id="ARBA00022741"/>
    </source>
</evidence>
<comment type="pathway">
    <text evidence="5">Cofactor biosynthesis; coenzyme A biosynthesis; CoA from (R)-pantothenate: step 5/5.</text>
</comment>
<evidence type="ECO:0000256" key="6">
    <source>
        <dbReference type="NCBIfam" id="TIGR00152"/>
    </source>
</evidence>
<dbReference type="SUPFAM" id="SSF81301">
    <property type="entry name" value="Nucleotidyltransferase"/>
    <property type="match status" value="1"/>
</dbReference>
<evidence type="ECO:0000313" key="8">
    <source>
        <dbReference type="Proteomes" id="UP000586918"/>
    </source>
</evidence>
<keyword evidence="5" id="KW-0173">Coenzyme A biosynthesis</keyword>
<dbReference type="InterPro" id="IPR007344">
    <property type="entry name" value="GrpB/CoaE"/>
</dbReference>
<dbReference type="Pfam" id="PF01121">
    <property type="entry name" value="CoaE"/>
    <property type="match status" value="1"/>
</dbReference>
<evidence type="ECO:0000256" key="1">
    <source>
        <dbReference type="ARBA" id="ARBA00008826"/>
    </source>
</evidence>
<dbReference type="PANTHER" id="PTHR34822:SF1">
    <property type="entry name" value="GRPB FAMILY PROTEIN"/>
    <property type="match status" value="1"/>
</dbReference>
<dbReference type="AlphaFoldDB" id="A0A848DIY1"/>
<dbReference type="UniPathway" id="UPA00241">
    <property type="reaction ID" value="UER00356"/>
</dbReference>
<keyword evidence="5" id="KW-0963">Cytoplasm</keyword>
<keyword evidence="3 5" id="KW-0547">Nucleotide-binding</keyword>
<dbReference type="Gene3D" id="3.30.460.10">
    <property type="entry name" value="Beta Polymerase, domain 2"/>
    <property type="match status" value="1"/>
</dbReference>
<dbReference type="Pfam" id="PF04229">
    <property type="entry name" value="GrpB"/>
    <property type="match status" value="1"/>
</dbReference>
<dbReference type="RefSeq" id="WP_169413207.1">
    <property type="nucleotide sequence ID" value="NZ_JAAXKZ010000040.1"/>
</dbReference>
<comment type="function">
    <text evidence="5">Catalyzes the phosphorylation of the 3'-hydroxyl group of dephosphocoenzyme A to form coenzyme A.</text>
</comment>
<comment type="similarity">
    <text evidence="1">In the N-terminal section; belongs to the CoaE family.</text>
</comment>
<dbReference type="NCBIfam" id="TIGR00152">
    <property type="entry name" value="dephospho-CoA kinase"/>
    <property type="match status" value="1"/>
</dbReference>
<dbReference type="NCBIfam" id="NF002879">
    <property type="entry name" value="PRK03333.1"/>
    <property type="match status" value="1"/>
</dbReference>
<comment type="caution">
    <text evidence="7">The sequence shown here is derived from an EMBL/GenBank/DDBJ whole genome shotgun (WGS) entry which is preliminary data.</text>
</comment>
<comment type="similarity">
    <text evidence="5">Belongs to the CoaE family.</text>
</comment>
<dbReference type="HAMAP" id="MF_00376">
    <property type="entry name" value="Dephospho_CoA_kinase"/>
    <property type="match status" value="1"/>
</dbReference>
<evidence type="ECO:0000256" key="5">
    <source>
        <dbReference type="HAMAP-Rule" id="MF_00376"/>
    </source>
</evidence>
<keyword evidence="5 7" id="KW-0418">Kinase</keyword>
<dbReference type="InterPro" id="IPR043519">
    <property type="entry name" value="NT_sf"/>
</dbReference>
<reference evidence="7 8" key="1">
    <citation type="submission" date="2020-04" db="EMBL/GenBank/DDBJ databases">
        <authorList>
            <person name="Klaysubun C."/>
            <person name="Duangmal K."/>
            <person name="Lipun K."/>
        </authorList>
    </citation>
    <scope>NUCLEOTIDE SEQUENCE [LARGE SCALE GENOMIC DNA]</scope>
    <source>
        <strain evidence="7 8">DSM 45300</strain>
    </source>
</reference>
<evidence type="ECO:0000256" key="4">
    <source>
        <dbReference type="ARBA" id="ARBA00022840"/>
    </source>
</evidence>
<dbReference type="SUPFAM" id="SSF52540">
    <property type="entry name" value="P-loop containing nucleoside triphosphate hydrolases"/>
    <property type="match status" value="1"/>
</dbReference>
<gene>
    <name evidence="5" type="primary">coaE</name>
    <name evidence="7" type="ORF">HF519_13180</name>
</gene>
<dbReference type="EC" id="2.7.1.24" evidence="5 6"/>
<organism evidence="7 8">
    <name type="scientific">Pseudonocardia bannensis</name>
    <dbReference type="NCBI Taxonomy" id="630973"/>
    <lineage>
        <taxon>Bacteria</taxon>
        <taxon>Bacillati</taxon>
        <taxon>Actinomycetota</taxon>
        <taxon>Actinomycetes</taxon>
        <taxon>Pseudonocardiales</taxon>
        <taxon>Pseudonocardiaceae</taxon>
        <taxon>Pseudonocardia</taxon>
    </lineage>
</organism>
<dbReference type="GO" id="GO:0005524">
    <property type="term" value="F:ATP binding"/>
    <property type="evidence" value="ECO:0007669"/>
    <property type="project" value="UniProtKB-UniRule"/>
</dbReference>
<keyword evidence="8" id="KW-1185">Reference proteome</keyword>
<dbReference type="CDD" id="cd02022">
    <property type="entry name" value="DPCK"/>
    <property type="match status" value="1"/>
</dbReference>
<evidence type="ECO:0000256" key="2">
    <source>
        <dbReference type="ARBA" id="ARBA00011058"/>
    </source>
</evidence>
<protein>
    <recommendedName>
        <fullName evidence="5 6">Dephospho-CoA kinase</fullName>
        <ecNumber evidence="5 6">2.7.1.24</ecNumber>
    </recommendedName>
    <alternativeName>
        <fullName evidence="5">Dephosphocoenzyme A kinase</fullName>
    </alternativeName>
</protein>
<dbReference type="GO" id="GO:0004140">
    <property type="term" value="F:dephospho-CoA kinase activity"/>
    <property type="evidence" value="ECO:0007669"/>
    <property type="project" value="UniProtKB-UniRule"/>
</dbReference>
<evidence type="ECO:0000313" key="7">
    <source>
        <dbReference type="EMBL" id="NMH92503.1"/>
    </source>
</evidence>
<comment type="catalytic activity">
    <reaction evidence="5">
        <text>3'-dephospho-CoA + ATP = ADP + CoA + H(+)</text>
        <dbReference type="Rhea" id="RHEA:18245"/>
        <dbReference type="ChEBI" id="CHEBI:15378"/>
        <dbReference type="ChEBI" id="CHEBI:30616"/>
        <dbReference type="ChEBI" id="CHEBI:57287"/>
        <dbReference type="ChEBI" id="CHEBI:57328"/>
        <dbReference type="ChEBI" id="CHEBI:456216"/>
        <dbReference type="EC" id="2.7.1.24"/>
    </reaction>
</comment>
<dbReference type="Gene3D" id="3.40.50.300">
    <property type="entry name" value="P-loop containing nucleotide triphosphate hydrolases"/>
    <property type="match status" value="1"/>
</dbReference>
<keyword evidence="4 5" id="KW-0067">ATP-binding</keyword>
<dbReference type="PROSITE" id="PS51219">
    <property type="entry name" value="DPCK"/>
    <property type="match status" value="1"/>
</dbReference>
<dbReference type="GO" id="GO:0015937">
    <property type="term" value="P:coenzyme A biosynthetic process"/>
    <property type="evidence" value="ECO:0007669"/>
    <property type="project" value="UniProtKB-UniRule"/>
</dbReference>
<dbReference type="InterPro" id="IPR027417">
    <property type="entry name" value="P-loop_NTPase"/>
</dbReference>
<dbReference type="Proteomes" id="UP000586918">
    <property type="component" value="Unassembled WGS sequence"/>
</dbReference>
<dbReference type="GO" id="GO:0005737">
    <property type="term" value="C:cytoplasm"/>
    <property type="evidence" value="ECO:0007669"/>
    <property type="project" value="UniProtKB-SubCell"/>
</dbReference>
<dbReference type="InterPro" id="IPR001977">
    <property type="entry name" value="Depp_CoAkinase"/>
</dbReference>
<proteinExistence type="inferred from homology"/>
<keyword evidence="5 7" id="KW-0808">Transferase</keyword>
<accession>A0A848DIY1</accession>
<name>A0A848DIY1_9PSEU</name>
<comment type="subcellular location">
    <subcellularLocation>
        <location evidence="5">Cytoplasm</location>
    </subcellularLocation>
</comment>
<sequence>MLRVGLTGGIGSGKSTVARRLVEHGAVLVDSDALAREVVAAGSEGLAEIVGTFGPELVGPDGELDRPRMASVVFGDPAARDRLNAIVHPRVRRRSDELIATAPDDAIVVQDIPLLVEGRMSPAFPLVVVVHADAEERVRRLVGSRGMPEDDARARLAAQADDADRRAAADVILDNSGTPAELEAAVDELWARRLVPFEENLRLRRTVRSGSPRLVDPDPEWPAQAARLAARIALVAGDRGLGVEHVGSTAVPGLPAKDVIDLQLAVRSLDDADALAGALGEAGFPARPDIDRDRPKPVDPDPEHWAKRFHGGADPGRLVHLHIREAGSAGWRYALLLRDWLRADAGACAEYLAMKRRAERECADDPDPERYAEMKEPWFDAALPRAERWAESSGWRPPLA</sequence>
<comment type="similarity">
    <text evidence="2">In the C-terminal section; belongs to the UPF0157 (GrpB) family.</text>
</comment>
<dbReference type="EMBL" id="JAAXKZ010000040">
    <property type="protein sequence ID" value="NMH92503.1"/>
    <property type="molecule type" value="Genomic_DNA"/>
</dbReference>
<dbReference type="PANTHER" id="PTHR34822">
    <property type="entry name" value="GRPB DOMAIN PROTEIN (AFU_ORTHOLOGUE AFUA_1G01530)"/>
    <property type="match status" value="1"/>
</dbReference>